<organism evidence="5 6">
    <name type="scientific">Ornithinimicrobium faecis</name>
    <dbReference type="NCBI Taxonomy" id="2934158"/>
    <lineage>
        <taxon>Bacteria</taxon>
        <taxon>Bacillati</taxon>
        <taxon>Actinomycetota</taxon>
        <taxon>Actinomycetes</taxon>
        <taxon>Micrococcales</taxon>
        <taxon>Ornithinimicrobiaceae</taxon>
        <taxon>Ornithinimicrobium</taxon>
    </lineage>
</organism>
<feature type="compositionally biased region" description="Low complexity" evidence="2">
    <location>
        <begin position="32"/>
        <end position="62"/>
    </location>
</feature>
<evidence type="ECO:0000259" key="4">
    <source>
        <dbReference type="SMART" id="SM00062"/>
    </source>
</evidence>
<feature type="domain" description="Solute-binding protein family 3/N-terminal" evidence="4">
    <location>
        <begin position="75"/>
        <end position="303"/>
    </location>
</feature>
<dbReference type="Gene3D" id="3.40.190.10">
    <property type="entry name" value="Periplasmic binding protein-like II"/>
    <property type="match status" value="2"/>
</dbReference>
<evidence type="ECO:0000256" key="1">
    <source>
        <dbReference type="ARBA" id="ARBA00022729"/>
    </source>
</evidence>
<dbReference type="Proteomes" id="UP001056455">
    <property type="component" value="Chromosome"/>
</dbReference>
<accession>A0ABY4YV14</accession>
<name>A0ABY4YV14_9MICO</name>
<feature type="chain" id="PRO_5046171949" evidence="3">
    <location>
        <begin position="24"/>
        <end position="310"/>
    </location>
</feature>
<dbReference type="SMART" id="SM00062">
    <property type="entry name" value="PBPb"/>
    <property type="match status" value="1"/>
</dbReference>
<dbReference type="PROSITE" id="PS51257">
    <property type="entry name" value="PROKAR_LIPOPROTEIN"/>
    <property type="match status" value="1"/>
</dbReference>
<dbReference type="EMBL" id="CP099489">
    <property type="protein sequence ID" value="USQ80619.1"/>
    <property type="molecule type" value="Genomic_DNA"/>
</dbReference>
<dbReference type="InterPro" id="IPR001638">
    <property type="entry name" value="Solute-binding_3/MltF_N"/>
</dbReference>
<protein>
    <submittedName>
        <fullName evidence="5">Transporter substrate-binding domain-containing protein</fullName>
    </submittedName>
</protein>
<feature type="signal peptide" evidence="3">
    <location>
        <begin position="1"/>
        <end position="23"/>
    </location>
</feature>
<dbReference type="RefSeq" id="WP_252593994.1">
    <property type="nucleotide sequence ID" value="NZ_CP099489.1"/>
</dbReference>
<evidence type="ECO:0000256" key="3">
    <source>
        <dbReference type="SAM" id="SignalP"/>
    </source>
</evidence>
<evidence type="ECO:0000313" key="5">
    <source>
        <dbReference type="EMBL" id="USQ80619.1"/>
    </source>
</evidence>
<dbReference type="SUPFAM" id="SSF53850">
    <property type="entry name" value="Periplasmic binding protein-like II"/>
    <property type="match status" value="1"/>
</dbReference>
<reference evidence="5" key="1">
    <citation type="submission" date="2022-06" db="EMBL/GenBank/DDBJ databases">
        <title>Ornithinimicrobium HY1793.</title>
        <authorList>
            <person name="Huang Y."/>
        </authorList>
    </citation>
    <scope>NUCLEOTIDE SEQUENCE</scope>
    <source>
        <strain evidence="5">HY1793</strain>
    </source>
</reference>
<evidence type="ECO:0000256" key="2">
    <source>
        <dbReference type="SAM" id="MobiDB-lite"/>
    </source>
</evidence>
<dbReference type="CDD" id="cd13530">
    <property type="entry name" value="PBP2_peptides_like"/>
    <property type="match status" value="1"/>
</dbReference>
<evidence type="ECO:0000313" key="6">
    <source>
        <dbReference type="Proteomes" id="UP001056455"/>
    </source>
</evidence>
<keyword evidence="6" id="KW-1185">Reference proteome</keyword>
<dbReference type="PANTHER" id="PTHR35936">
    <property type="entry name" value="MEMBRANE-BOUND LYTIC MUREIN TRANSGLYCOSYLASE F"/>
    <property type="match status" value="1"/>
</dbReference>
<gene>
    <name evidence="5" type="ORF">NF556_02855</name>
</gene>
<dbReference type="PANTHER" id="PTHR35936:SF19">
    <property type="entry name" value="AMINO-ACID-BINDING PROTEIN YXEM-RELATED"/>
    <property type="match status" value="1"/>
</dbReference>
<dbReference type="Pfam" id="PF00497">
    <property type="entry name" value="SBP_bac_3"/>
    <property type="match status" value="1"/>
</dbReference>
<proteinExistence type="predicted"/>
<keyword evidence="1 3" id="KW-0732">Signal</keyword>
<sequence>MARTQLRLLATLSAAALLLTACGGDEEEPASDDATAGADAAGDSADGDDSAASGGSEDAAGACSPDSLETVTAGTLTLSTSEPAFEPWMVDNDPANAEGYEAAVSYAVAEQLGYEADAVEWVRNPFEATIAPGPKNFDLAINQFSITPERAGAVDFTSGYYDVRQAVVSKEGAGAADAASLADLKDSLLGAQVGTTSLASIEESIDPSNDPLIFNSNEEAKLALDNGQVDAIVVDLPTAFYLTAVEIEGGVIVGQLPLTGDAEQLGFVLDLDSPLTDCATQAVDALREDGTLDDLATEWLADVAGAPELQ</sequence>
<feature type="region of interest" description="Disordered" evidence="2">
    <location>
        <begin position="25"/>
        <end position="67"/>
    </location>
</feature>